<dbReference type="Pfam" id="PF00001">
    <property type="entry name" value="7tm_1"/>
    <property type="match status" value="1"/>
</dbReference>
<keyword evidence="6 9" id="KW-0472">Membrane</keyword>
<dbReference type="WBParaSite" id="PSAMB.scaffold8736size5859.g31718.t1">
    <property type="protein sequence ID" value="PSAMB.scaffold8736size5859.g31718.t1"/>
    <property type="gene ID" value="PSAMB.scaffold8736size5859.g31718"/>
</dbReference>
<feature type="transmembrane region" description="Helical" evidence="9">
    <location>
        <begin position="142"/>
        <end position="161"/>
    </location>
</feature>
<feature type="transmembrane region" description="Helical" evidence="9">
    <location>
        <begin position="95"/>
        <end position="113"/>
    </location>
</feature>
<evidence type="ECO:0000313" key="11">
    <source>
        <dbReference type="Proteomes" id="UP000887566"/>
    </source>
</evidence>
<feature type="transmembrane region" description="Helical" evidence="9">
    <location>
        <begin position="58"/>
        <end position="83"/>
    </location>
</feature>
<keyword evidence="3 9" id="KW-0812">Transmembrane</keyword>
<evidence type="ECO:0000256" key="3">
    <source>
        <dbReference type="ARBA" id="ARBA00022692"/>
    </source>
</evidence>
<organism evidence="11 12">
    <name type="scientific">Plectus sambesii</name>
    <dbReference type="NCBI Taxonomy" id="2011161"/>
    <lineage>
        <taxon>Eukaryota</taxon>
        <taxon>Metazoa</taxon>
        <taxon>Ecdysozoa</taxon>
        <taxon>Nematoda</taxon>
        <taxon>Chromadorea</taxon>
        <taxon>Plectida</taxon>
        <taxon>Plectina</taxon>
        <taxon>Plectoidea</taxon>
        <taxon>Plectidae</taxon>
        <taxon>Plectus</taxon>
    </lineage>
</organism>
<keyword evidence="11" id="KW-1185">Reference proteome</keyword>
<keyword evidence="8" id="KW-0807">Transducer</keyword>
<evidence type="ECO:0000256" key="1">
    <source>
        <dbReference type="ARBA" id="ARBA00004651"/>
    </source>
</evidence>
<keyword evidence="2" id="KW-1003">Cell membrane</keyword>
<proteinExistence type="predicted"/>
<reference evidence="12" key="1">
    <citation type="submission" date="2022-11" db="UniProtKB">
        <authorList>
            <consortium name="WormBaseParasite"/>
        </authorList>
    </citation>
    <scope>IDENTIFICATION</scope>
</reference>
<name>A0A914XKR2_9BILA</name>
<dbReference type="PROSITE" id="PS50262">
    <property type="entry name" value="G_PROTEIN_RECEP_F1_2"/>
    <property type="match status" value="1"/>
</dbReference>
<evidence type="ECO:0000256" key="9">
    <source>
        <dbReference type="SAM" id="Phobius"/>
    </source>
</evidence>
<dbReference type="PANTHER" id="PTHR24228:SF59">
    <property type="entry name" value="NEUROPEPTIDE RECEPTOR 15"/>
    <property type="match status" value="1"/>
</dbReference>
<feature type="transmembrane region" description="Helical" evidence="9">
    <location>
        <begin position="181"/>
        <end position="206"/>
    </location>
</feature>
<dbReference type="Gene3D" id="1.20.1070.10">
    <property type="entry name" value="Rhodopsin 7-helix transmembrane proteins"/>
    <property type="match status" value="1"/>
</dbReference>
<feature type="domain" description="G-protein coupled receptors family 1 profile" evidence="10">
    <location>
        <begin position="37"/>
        <end position="290"/>
    </location>
</feature>
<evidence type="ECO:0000259" key="10">
    <source>
        <dbReference type="PROSITE" id="PS50262"/>
    </source>
</evidence>
<dbReference type="SUPFAM" id="SSF81321">
    <property type="entry name" value="Family A G protein-coupled receptor-like"/>
    <property type="match status" value="1"/>
</dbReference>
<dbReference type="GO" id="GO:0005886">
    <property type="term" value="C:plasma membrane"/>
    <property type="evidence" value="ECO:0007669"/>
    <property type="project" value="UniProtKB-SubCell"/>
</dbReference>
<feature type="transmembrane region" description="Helical" evidence="9">
    <location>
        <begin position="20"/>
        <end position="46"/>
    </location>
</feature>
<accession>A0A914XKR2</accession>
<evidence type="ECO:0000256" key="7">
    <source>
        <dbReference type="ARBA" id="ARBA00023170"/>
    </source>
</evidence>
<sequence length="346" mass="39425">MSLAANISATLNIEPDSVSAIVLGIWYLIQAIIGVPANLLLIWLWYVKAELRNVPSNIFIVNGALADAAYLLSSGVFNLHWGLANQLGVCKIGGFLTYFLALYGFSIPPFLAINRDVFIRRVSTNRESESWKHKLFSQRGTIIMSGIFWLYIFSVNIPFVFLDMYGRDALGICGIVYDLPVSLFVQFYICMLGTFFTSVVLTIVYYRRLDKWIGEMTRGIMSDETTSAVRETERLVKMTKWLTMMPVVCTTPGASLNFFLRFFPQLVNVRVARLVMIPFNFTSLANPFITLYFMKPFRNALTESFRAVRSNAVEQQQQQPMKVVGKRHSQPISCRELVHVEMNIRV</sequence>
<keyword evidence="7" id="KW-0675">Receptor</keyword>
<keyword evidence="5" id="KW-0297">G-protein coupled receptor</keyword>
<evidence type="ECO:0000256" key="6">
    <source>
        <dbReference type="ARBA" id="ARBA00023136"/>
    </source>
</evidence>
<comment type="subcellular location">
    <subcellularLocation>
        <location evidence="1">Cell membrane</location>
        <topology evidence="1">Multi-pass membrane protein</topology>
    </subcellularLocation>
</comment>
<evidence type="ECO:0000256" key="5">
    <source>
        <dbReference type="ARBA" id="ARBA00023040"/>
    </source>
</evidence>
<evidence type="ECO:0000256" key="4">
    <source>
        <dbReference type="ARBA" id="ARBA00022989"/>
    </source>
</evidence>
<keyword evidence="4 9" id="KW-1133">Transmembrane helix</keyword>
<evidence type="ECO:0000256" key="2">
    <source>
        <dbReference type="ARBA" id="ARBA00022475"/>
    </source>
</evidence>
<feature type="transmembrane region" description="Helical" evidence="9">
    <location>
        <begin position="275"/>
        <end position="294"/>
    </location>
</feature>
<protein>
    <submittedName>
        <fullName evidence="12">G-protein coupled receptors family 1 profile domain-containing protein</fullName>
    </submittedName>
</protein>
<dbReference type="GO" id="GO:0004930">
    <property type="term" value="F:G protein-coupled receptor activity"/>
    <property type="evidence" value="ECO:0007669"/>
    <property type="project" value="UniProtKB-KW"/>
</dbReference>
<dbReference type="AlphaFoldDB" id="A0A914XKR2"/>
<dbReference type="PANTHER" id="PTHR24228">
    <property type="entry name" value="B2 BRADYKININ RECEPTOR/ANGIOTENSIN II RECEPTOR"/>
    <property type="match status" value="1"/>
</dbReference>
<evidence type="ECO:0000256" key="8">
    <source>
        <dbReference type="ARBA" id="ARBA00023224"/>
    </source>
</evidence>
<evidence type="ECO:0000313" key="12">
    <source>
        <dbReference type="WBParaSite" id="PSAMB.scaffold8736size5859.g31718.t1"/>
    </source>
</evidence>
<dbReference type="Proteomes" id="UP000887566">
    <property type="component" value="Unplaced"/>
</dbReference>
<dbReference type="InterPro" id="IPR000276">
    <property type="entry name" value="GPCR_Rhodpsn"/>
</dbReference>
<dbReference type="InterPro" id="IPR017452">
    <property type="entry name" value="GPCR_Rhodpsn_7TM"/>
</dbReference>